<accession>A0A550BSS6</accession>
<dbReference type="Proteomes" id="UP000320762">
    <property type="component" value="Unassembled WGS sequence"/>
</dbReference>
<evidence type="ECO:0000313" key="1">
    <source>
        <dbReference type="EMBL" id="TRM55586.1"/>
    </source>
</evidence>
<dbReference type="EMBL" id="VDMD01000117">
    <property type="protein sequence ID" value="TRM55586.1"/>
    <property type="molecule type" value="Genomic_DNA"/>
</dbReference>
<name>A0A550BSS6_9AGAR</name>
<organism evidence="1 2">
    <name type="scientific">Schizophyllum amplum</name>
    <dbReference type="NCBI Taxonomy" id="97359"/>
    <lineage>
        <taxon>Eukaryota</taxon>
        <taxon>Fungi</taxon>
        <taxon>Dikarya</taxon>
        <taxon>Basidiomycota</taxon>
        <taxon>Agaricomycotina</taxon>
        <taxon>Agaricomycetes</taxon>
        <taxon>Agaricomycetidae</taxon>
        <taxon>Agaricales</taxon>
        <taxon>Schizophyllaceae</taxon>
        <taxon>Schizophyllum</taxon>
    </lineage>
</organism>
<gene>
    <name evidence="1" type="ORF">BD626DRAFT_416559</name>
</gene>
<sequence>VNQHVAHRLDWSRQWIVYDQRVLYDCATAFAELLTHADLTYSVCKQLGEFWRAFYERNEAIVVSAVAENPTEDATATSPWITSAEWVAARAGVYEPGDIDALPISEGSSMMCWAYLSVNARRVLDNLPQNGSTPYGLLFLSALSAGSSASSLFLTPYLTTLSRVRPRDDESGRVGILPLAIYRFLALKTCLQSSRAQMRVPMLGLIRDPVTIGGMLAQHLPTLSKPISFRRALTTAGARRRERIIAEHVVCAVDHVLERLKLGLAECVQALNAYVYATALQVNVSGSD</sequence>
<proteinExistence type="predicted"/>
<keyword evidence="2" id="KW-1185">Reference proteome</keyword>
<evidence type="ECO:0000313" key="2">
    <source>
        <dbReference type="Proteomes" id="UP000320762"/>
    </source>
</evidence>
<protein>
    <submittedName>
        <fullName evidence="1">Uncharacterized protein</fullName>
    </submittedName>
</protein>
<comment type="caution">
    <text evidence="1">The sequence shown here is derived from an EMBL/GenBank/DDBJ whole genome shotgun (WGS) entry which is preliminary data.</text>
</comment>
<feature type="non-terminal residue" evidence="1">
    <location>
        <position position="1"/>
    </location>
</feature>
<reference evidence="1 2" key="1">
    <citation type="journal article" date="2019" name="New Phytol.">
        <title>Comparative genomics reveals unique wood-decay strategies and fruiting body development in the Schizophyllaceae.</title>
        <authorList>
            <person name="Almasi E."/>
            <person name="Sahu N."/>
            <person name="Krizsan K."/>
            <person name="Balint B."/>
            <person name="Kovacs G.M."/>
            <person name="Kiss B."/>
            <person name="Cseklye J."/>
            <person name="Drula E."/>
            <person name="Henrissat B."/>
            <person name="Nagy I."/>
            <person name="Chovatia M."/>
            <person name="Adam C."/>
            <person name="LaButti K."/>
            <person name="Lipzen A."/>
            <person name="Riley R."/>
            <person name="Grigoriev I.V."/>
            <person name="Nagy L.G."/>
        </authorList>
    </citation>
    <scope>NUCLEOTIDE SEQUENCE [LARGE SCALE GENOMIC DNA]</scope>
    <source>
        <strain evidence="1 2">NL-1724</strain>
    </source>
</reference>
<dbReference type="AlphaFoldDB" id="A0A550BSS6"/>
<dbReference type="OrthoDB" id="10290087at2759"/>